<reference evidence="2" key="1">
    <citation type="submission" date="2023-02" db="EMBL/GenBank/DDBJ databases">
        <title>Detection, antimicrobial susceptibility and genomic characterization of NDM-producing species of Morganellaceae, Yersiniaceae, and Enterobacteriaceae other than Klebsiella.</title>
        <authorList>
            <person name="Camargo C.H."/>
            <person name="Sacchi C.T."/>
            <person name="Campos K.R."/>
        </authorList>
    </citation>
    <scope>NUCLEOTIDE SEQUENCE</scope>
    <source>
        <strain evidence="2">1189_21</strain>
    </source>
</reference>
<dbReference type="Proteomes" id="UP001182247">
    <property type="component" value="Unassembled WGS sequence"/>
</dbReference>
<feature type="compositionally biased region" description="Acidic residues" evidence="1">
    <location>
        <begin position="52"/>
        <end position="68"/>
    </location>
</feature>
<proteinExistence type="predicted"/>
<evidence type="ECO:0000256" key="1">
    <source>
        <dbReference type="SAM" id="MobiDB-lite"/>
    </source>
</evidence>
<protein>
    <submittedName>
        <fullName evidence="2">Uncharacterized protein</fullName>
    </submittedName>
</protein>
<comment type="caution">
    <text evidence="2">The sequence shown here is derived from an EMBL/GenBank/DDBJ whole genome shotgun (WGS) entry which is preliminary data.</text>
</comment>
<dbReference type="EMBL" id="JAPKIY010000020">
    <property type="protein sequence ID" value="MDS0898975.1"/>
    <property type="molecule type" value="Genomic_DNA"/>
</dbReference>
<evidence type="ECO:0000313" key="2">
    <source>
        <dbReference type="EMBL" id="MDS0898975.1"/>
    </source>
</evidence>
<evidence type="ECO:0000313" key="3">
    <source>
        <dbReference type="Proteomes" id="UP001182247"/>
    </source>
</evidence>
<dbReference type="AlphaFoldDB" id="A0AAE4FF60"/>
<feature type="region of interest" description="Disordered" evidence="1">
    <location>
        <begin position="52"/>
        <end position="71"/>
    </location>
</feature>
<sequence length="342" mass="38937">MITNLDSMPSNEPYLWADYVEILALINLDHSFSRGDLYSTLQAQPEAILAEAEEAENESIDDTEDENDANVRRRARRSVSRAYVDRKWNFAINFVRQRIELFGDSYPFTLSDDNDTVEIRDITGLELSHLEKLYLALLICANIKYVQLGSRRQVTHSFELISLPIFESLMPNGSIIKACWAAGGQQAPYTGTLFNKFTNIASDIRCSANFKARDFSRGNSGDGGLDIIAWHPMGDSRDAIPISFVQCGCSQEEWEAKQLEASPAMLYSKFPVAHRWATYYFLPQDLRWIDGEWAHKSKLGDAIFVDRLRLINLTRNAEFIDHSMNIEYLDTILNIENEIAVA</sequence>
<gene>
    <name evidence="2" type="ORF">OSC06_13425</name>
</gene>
<accession>A0AAE4FF60</accession>
<name>A0AAE4FF60_MORMO</name>
<organism evidence="2 3">
    <name type="scientific">Morganella morganii</name>
    <name type="common">Proteus morganii</name>
    <dbReference type="NCBI Taxonomy" id="582"/>
    <lineage>
        <taxon>Bacteria</taxon>
        <taxon>Pseudomonadati</taxon>
        <taxon>Pseudomonadota</taxon>
        <taxon>Gammaproteobacteria</taxon>
        <taxon>Enterobacterales</taxon>
        <taxon>Morganellaceae</taxon>
        <taxon>Morganella</taxon>
    </lineage>
</organism>